<evidence type="ECO:0000256" key="8">
    <source>
        <dbReference type="ARBA" id="ARBA00022737"/>
    </source>
</evidence>
<dbReference type="GO" id="GO:0050793">
    <property type="term" value="P:regulation of developmental process"/>
    <property type="evidence" value="ECO:0007669"/>
    <property type="project" value="UniProtKB-ARBA"/>
</dbReference>
<dbReference type="InterPro" id="IPR046960">
    <property type="entry name" value="PPR_At4g14850-like_plant"/>
</dbReference>
<keyword evidence="9" id="KW-0378">Hydrolase</keyword>
<reference evidence="20" key="1">
    <citation type="journal article" date="2019" name="Curr. Biol.">
        <title>Genome Sequence of Striga asiatica Provides Insight into the Evolution of Plant Parasitism.</title>
        <authorList>
            <person name="Yoshida S."/>
            <person name="Kim S."/>
            <person name="Wafula E.K."/>
            <person name="Tanskanen J."/>
            <person name="Kim Y.M."/>
            <person name="Honaas L."/>
            <person name="Yang Z."/>
            <person name="Spallek T."/>
            <person name="Conn C.E."/>
            <person name="Ichihashi Y."/>
            <person name="Cheong K."/>
            <person name="Cui S."/>
            <person name="Der J.P."/>
            <person name="Gundlach H."/>
            <person name="Jiao Y."/>
            <person name="Hori C."/>
            <person name="Ishida J.K."/>
            <person name="Kasahara H."/>
            <person name="Kiba T."/>
            <person name="Kim M.S."/>
            <person name="Koo N."/>
            <person name="Laohavisit A."/>
            <person name="Lee Y.H."/>
            <person name="Lumba S."/>
            <person name="McCourt P."/>
            <person name="Mortimer J.C."/>
            <person name="Mutuku J.M."/>
            <person name="Nomura T."/>
            <person name="Sasaki-Sekimoto Y."/>
            <person name="Seto Y."/>
            <person name="Wang Y."/>
            <person name="Wakatake T."/>
            <person name="Sakakibara H."/>
            <person name="Demura T."/>
            <person name="Yamaguchi S."/>
            <person name="Yoneyama K."/>
            <person name="Manabe R.I."/>
            <person name="Nelson D.C."/>
            <person name="Schulman A.H."/>
            <person name="Timko M.P."/>
            <person name="dePamphilis C.W."/>
            <person name="Choi D."/>
            <person name="Shirasu K."/>
        </authorList>
    </citation>
    <scope>NUCLEOTIDE SEQUENCE [LARGE SCALE GENOMIC DNA]</scope>
    <source>
        <strain evidence="20">cv. UVA1</strain>
    </source>
</reference>
<evidence type="ECO:0000256" key="15">
    <source>
        <dbReference type="ARBA" id="ARBA00049416"/>
    </source>
</evidence>
<dbReference type="InterPro" id="IPR023801">
    <property type="entry name" value="His_deacetylse_dom"/>
</dbReference>
<dbReference type="FunFam" id="1.25.40.10:FF:000031">
    <property type="entry name" value="Pentatricopeptide repeat-containing protein mitochondrial"/>
    <property type="match status" value="1"/>
</dbReference>
<comment type="catalytic activity">
    <reaction evidence="15">
        <text>N(6)-acetyl-L-lysyl-[histone] + H2O = L-lysyl-[histone] + acetate</text>
        <dbReference type="Rhea" id="RHEA:58196"/>
        <dbReference type="Rhea" id="RHEA-COMP:9845"/>
        <dbReference type="Rhea" id="RHEA-COMP:11338"/>
        <dbReference type="ChEBI" id="CHEBI:15377"/>
        <dbReference type="ChEBI" id="CHEBI:29969"/>
        <dbReference type="ChEBI" id="CHEBI:30089"/>
        <dbReference type="ChEBI" id="CHEBI:61930"/>
        <dbReference type="EC" id="3.5.1.98"/>
    </reaction>
    <physiologicalReaction direction="left-to-right" evidence="15">
        <dbReference type="Rhea" id="RHEA:58197"/>
    </physiologicalReaction>
</comment>
<keyword evidence="7" id="KW-0479">Metal-binding</keyword>
<proteinExistence type="inferred from homology"/>
<dbReference type="PROSITE" id="PS51375">
    <property type="entry name" value="PPR"/>
    <property type="match status" value="6"/>
</dbReference>
<dbReference type="InterPro" id="IPR023696">
    <property type="entry name" value="Ureohydrolase_dom_sf"/>
</dbReference>
<dbReference type="InterPro" id="IPR002885">
    <property type="entry name" value="PPR_rpt"/>
</dbReference>
<evidence type="ECO:0000256" key="11">
    <source>
        <dbReference type="ARBA" id="ARBA00022853"/>
    </source>
</evidence>
<dbReference type="Pfam" id="PF20430">
    <property type="entry name" value="Eplus_motif"/>
    <property type="match status" value="1"/>
</dbReference>
<dbReference type="Pfam" id="PF00850">
    <property type="entry name" value="Hist_deacetyl"/>
    <property type="match status" value="1"/>
</dbReference>
<dbReference type="FunFam" id="3.40.800.20:FF:000014">
    <property type="entry name" value="Histone deacetylase 15"/>
    <property type="match status" value="1"/>
</dbReference>
<keyword evidence="14" id="KW-0539">Nucleus</keyword>
<comment type="cofactor">
    <cofactor evidence="1">
        <name>Zn(2+)</name>
        <dbReference type="ChEBI" id="CHEBI:29105"/>
    </cofactor>
</comment>
<gene>
    <name evidence="19" type="ORF">STAS_18727</name>
</gene>
<dbReference type="Pfam" id="PF13041">
    <property type="entry name" value="PPR_2"/>
    <property type="match status" value="3"/>
</dbReference>
<dbReference type="GO" id="GO:0141221">
    <property type="term" value="F:histone deacetylase activity, hydrolytic mechanism"/>
    <property type="evidence" value="ECO:0007669"/>
    <property type="project" value="UniProtKB-EC"/>
</dbReference>
<feature type="repeat" description="PPR" evidence="16">
    <location>
        <begin position="280"/>
        <end position="314"/>
    </location>
</feature>
<dbReference type="GO" id="GO:0008270">
    <property type="term" value="F:zinc ion binding"/>
    <property type="evidence" value="ECO:0007669"/>
    <property type="project" value="InterPro"/>
</dbReference>
<evidence type="ECO:0000256" key="3">
    <source>
        <dbReference type="ARBA" id="ARBA00006643"/>
    </source>
</evidence>
<dbReference type="PANTHER" id="PTHR47926:SF530">
    <property type="entry name" value="DYW DOMAIN-CONTAINING PROTEIN"/>
    <property type="match status" value="1"/>
</dbReference>
<evidence type="ECO:0000313" key="19">
    <source>
        <dbReference type="EMBL" id="GER41959.1"/>
    </source>
</evidence>
<dbReference type="EMBL" id="BKCP01006217">
    <property type="protein sequence ID" value="GER41959.1"/>
    <property type="molecule type" value="Genomic_DNA"/>
</dbReference>
<dbReference type="SUPFAM" id="SSF48452">
    <property type="entry name" value="TPR-like"/>
    <property type="match status" value="1"/>
</dbReference>
<keyword evidence="6" id="KW-0678">Repressor</keyword>
<keyword evidence="11" id="KW-0156">Chromatin regulator</keyword>
<dbReference type="InterPro" id="IPR032867">
    <property type="entry name" value="DYW_dom"/>
</dbReference>
<feature type="repeat" description="PPR" evidence="16">
    <location>
        <begin position="583"/>
        <end position="617"/>
    </location>
</feature>
<accession>A0A5A7Q9M9</accession>
<dbReference type="Gene3D" id="3.10.490.10">
    <property type="entry name" value="Gamma-glutamyl cyclotransferase-like"/>
    <property type="match status" value="1"/>
</dbReference>
<feature type="domain" description="DYW" evidence="18">
    <location>
        <begin position="798"/>
        <end position="860"/>
    </location>
</feature>
<evidence type="ECO:0000256" key="5">
    <source>
        <dbReference type="ARBA" id="ARBA00012111"/>
    </source>
</evidence>
<protein>
    <recommendedName>
        <fullName evidence="5">histone deacetylase</fullName>
        <ecNumber evidence="5">3.5.1.98</ecNumber>
    </recommendedName>
</protein>
<dbReference type="Gene3D" id="1.25.40.10">
    <property type="entry name" value="Tetratricopeptide repeat domain"/>
    <property type="match status" value="7"/>
</dbReference>
<comment type="similarity">
    <text evidence="4">Belongs to the histone deacetylase family. HD type 2 subfamily.</text>
</comment>
<comment type="similarity">
    <text evidence="3">Belongs to the PPR family. PCMP-H subfamily.</text>
</comment>
<feature type="repeat" description="PPR" evidence="16">
    <location>
        <begin position="78"/>
        <end position="112"/>
    </location>
</feature>
<dbReference type="FunFam" id="1.25.40.10:FF:000073">
    <property type="entry name" value="Pentatricopeptide repeat-containing protein chloroplastic"/>
    <property type="match status" value="1"/>
</dbReference>
<evidence type="ECO:0000256" key="7">
    <source>
        <dbReference type="ARBA" id="ARBA00022723"/>
    </source>
</evidence>
<evidence type="ECO:0000256" key="12">
    <source>
        <dbReference type="ARBA" id="ARBA00023015"/>
    </source>
</evidence>
<evidence type="ECO:0000256" key="2">
    <source>
        <dbReference type="ARBA" id="ARBA00004123"/>
    </source>
</evidence>
<evidence type="ECO:0000313" key="20">
    <source>
        <dbReference type="Proteomes" id="UP000325081"/>
    </source>
</evidence>
<dbReference type="Pfam" id="PF01535">
    <property type="entry name" value="PPR"/>
    <property type="match status" value="7"/>
</dbReference>
<evidence type="ECO:0000256" key="16">
    <source>
        <dbReference type="PROSITE-ProRule" id="PRU00708"/>
    </source>
</evidence>
<dbReference type="Pfam" id="PF14432">
    <property type="entry name" value="DYW_deaminase"/>
    <property type="match status" value="1"/>
</dbReference>
<feature type="domain" description="Histone deacetylase" evidence="17">
    <location>
        <begin position="1241"/>
        <end position="1542"/>
    </location>
</feature>
<dbReference type="GO" id="GO:0003723">
    <property type="term" value="F:RNA binding"/>
    <property type="evidence" value="ECO:0007669"/>
    <property type="project" value="InterPro"/>
</dbReference>
<dbReference type="GO" id="GO:0005737">
    <property type="term" value="C:cytoplasm"/>
    <property type="evidence" value="ECO:0007669"/>
    <property type="project" value="UniProtKB-ARBA"/>
</dbReference>
<feature type="repeat" description="PPR" evidence="16">
    <location>
        <begin position="350"/>
        <end position="384"/>
    </location>
</feature>
<dbReference type="FunFam" id="1.25.40.10:FF:000344">
    <property type="entry name" value="Pentatricopeptide repeat-containing protein"/>
    <property type="match status" value="1"/>
</dbReference>
<evidence type="ECO:0000256" key="10">
    <source>
        <dbReference type="ARBA" id="ARBA00022833"/>
    </source>
</evidence>
<evidence type="ECO:0000259" key="18">
    <source>
        <dbReference type="Pfam" id="PF14432"/>
    </source>
</evidence>
<dbReference type="SUPFAM" id="SSF52768">
    <property type="entry name" value="Arginase/deacetylase"/>
    <property type="match status" value="1"/>
</dbReference>
<dbReference type="Gene3D" id="3.40.800.20">
    <property type="entry name" value="Histone deacetylase domain"/>
    <property type="match status" value="1"/>
</dbReference>
<dbReference type="InterPro" id="IPR046849">
    <property type="entry name" value="E2_motif"/>
</dbReference>
<comment type="caution">
    <text evidence="19">The sequence shown here is derived from an EMBL/GenBank/DDBJ whole genome shotgun (WGS) entry which is preliminary data.</text>
</comment>
<feature type="repeat" description="PPR" evidence="16">
    <location>
        <begin position="179"/>
        <end position="213"/>
    </location>
</feature>
<dbReference type="FunFam" id="1.25.40.10:FF:000343">
    <property type="entry name" value="Pentatricopeptide repeat-containing protein At3g58590"/>
    <property type="match status" value="1"/>
</dbReference>
<dbReference type="Pfam" id="PF20431">
    <property type="entry name" value="E_motif"/>
    <property type="match status" value="1"/>
</dbReference>
<evidence type="ECO:0000256" key="4">
    <source>
        <dbReference type="ARBA" id="ARBA00007738"/>
    </source>
</evidence>
<keyword evidence="13" id="KW-0804">Transcription</keyword>
<organism evidence="19 20">
    <name type="scientific">Striga asiatica</name>
    <name type="common">Asiatic witchweed</name>
    <name type="synonym">Buchnera asiatica</name>
    <dbReference type="NCBI Taxonomy" id="4170"/>
    <lineage>
        <taxon>Eukaryota</taxon>
        <taxon>Viridiplantae</taxon>
        <taxon>Streptophyta</taxon>
        <taxon>Embryophyta</taxon>
        <taxon>Tracheophyta</taxon>
        <taxon>Spermatophyta</taxon>
        <taxon>Magnoliopsida</taxon>
        <taxon>eudicotyledons</taxon>
        <taxon>Gunneridae</taxon>
        <taxon>Pentapetalae</taxon>
        <taxon>asterids</taxon>
        <taxon>lamiids</taxon>
        <taxon>Lamiales</taxon>
        <taxon>Orobanchaceae</taxon>
        <taxon>Buchnereae</taxon>
        <taxon>Striga</taxon>
    </lineage>
</organism>
<dbReference type="InterPro" id="IPR011990">
    <property type="entry name" value="TPR-like_helical_dom_sf"/>
</dbReference>
<dbReference type="GO" id="GO:0009451">
    <property type="term" value="P:RNA modification"/>
    <property type="evidence" value="ECO:0007669"/>
    <property type="project" value="InterPro"/>
</dbReference>
<name>A0A5A7Q9M9_STRAF</name>
<evidence type="ECO:0000256" key="9">
    <source>
        <dbReference type="ARBA" id="ARBA00022801"/>
    </source>
</evidence>
<evidence type="ECO:0000256" key="6">
    <source>
        <dbReference type="ARBA" id="ARBA00022491"/>
    </source>
</evidence>
<dbReference type="PANTHER" id="PTHR47926">
    <property type="entry name" value="PENTATRICOPEPTIDE REPEAT-CONTAINING PROTEIN"/>
    <property type="match status" value="1"/>
</dbReference>
<dbReference type="NCBIfam" id="TIGR00756">
    <property type="entry name" value="PPR"/>
    <property type="match status" value="4"/>
</dbReference>
<evidence type="ECO:0000259" key="17">
    <source>
        <dbReference type="Pfam" id="PF00850"/>
    </source>
</evidence>
<keyword evidence="10" id="KW-0862">Zinc</keyword>
<keyword evidence="20" id="KW-1185">Reference proteome</keyword>
<keyword evidence="8" id="KW-0677">Repeat</keyword>
<dbReference type="OrthoDB" id="424012at2759"/>
<dbReference type="FunFam" id="1.25.40.10:FF:000366">
    <property type="entry name" value="Pentatricopeptide (PPR) repeat-containing protein"/>
    <property type="match status" value="1"/>
</dbReference>
<evidence type="ECO:0000256" key="13">
    <source>
        <dbReference type="ARBA" id="ARBA00023163"/>
    </source>
</evidence>
<dbReference type="InterPro" id="IPR000286">
    <property type="entry name" value="HDACs"/>
</dbReference>
<evidence type="ECO:0000256" key="1">
    <source>
        <dbReference type="ARBA" id="ARBA00001947"/>
    </source>
</evidence>
<evidence type="ECO:0000256" key="14">
    <source>
        <dbReference type="ARBA" id="ARBA00023242"/>
    </source>
</evidence>
<dbReference type="GO" id="GO:0005634">
    <property type="term" value="C:nucleus"/>
    <property type="evidence" value="ECO:0007669"/>
    <property type="project" value="UniProtKB-SubCell"/>
</dbReference>
<keyword evidence="12" id="KW-0805">Transcription regulation</keyword>
<dbReference type="InterPro" id="IPR037138">
    <property type="entry name" value="His_deacetylse_dom_sf"/>
</dbReference>
<feature type="repeat" description="PPR" evidence="16">
    <location>
        <begin position="482"/>
        <end position="516"/>
    </location>
</feature>
<sequence>MYLSTVPNIASPYITYGKLLSKLAQTKSVNEGLKVHAHLIKSGLFEGDKHRSHLVNLYAKCKFFGHARNLIDESPEPDFVSWSSLVSGYVQNGLGKEAILSFREMRSLDVRCNEYALPSVLKACSETKNFTFGKQVHGLVLVTGFGSDVYVANTLVVMYAKCNNFLGCKRLFEDIEERNVVSWNTLLSCYARADFFSEAMGLFGEMVCGGVRPDEYCLSTVLNAAAGLGDIDQGKKVHGYLIKLGYEGDQFSLNALVDMYTKVGDFKDAIDVFGNIPEPDIVSWNALISGCVLHGYYDQALASLERMQRSGVNPNVFTLPSALKACAALADRRLGKQLHARLIKMEIMMDPFVFVGLIDMYCKCQLMKHALMVYRLMPEKNLVAMNAMIAGHTQNGENWEALTLFTAMYNQGMEFNQATLLAALNTVASLEALIVSKQIHGLIVKSGYQADSFILNSLVDVYGKCKQVHDAGRIFEECPVWDLPSYTSLMTTYAQCGQGEEALKLYLKVLDRGLAPDSFICSSLLNACANLSAYVQGKQIHVHVLKLGFMSDSFAGNSLVNMYAKCGSIEEAGRAFDEVLEKSVISWSAMIGGLAQHGHGKQALHLFDDMLKDGVSPNHVTLVSVLSACNHAGLVEEAQLYFDTMKERFGIDRTQEHYACMIDVLGRAGKLDRAMNLVNGMPFEANGAIWGALLGAAKTHKNVDLGEHAANMLQTLEPEKSGTHVLLANIYASAGLWDNVAKARRLMKDSNVKKEPGMSWMEVKDNIHTFIVGDKSHPRSEEIYAKLEELGRKMEKAGYVPMLETDLHHVEKKEKELLLSFHSEKLAVAFGLIVTPPGAPIRVKKNLRICVDCHTVFKYIYIGKVHTFRSFNHVDIIKSPYCDAENRDFRLGIYNNIPAAMENPSVEPNEPPNNTIMIDVTKVMRKAFVWYASYGSNMDMQRFLCYIEGGQVVGMERPYEGSRDKTRPQSTRWVTANYRMFFGRNHTKAWGPGGVAFLELHKDRKHKSHIRIYKISLQQFNDVMRQENSGKFVKNFPLFTWTDLMSIRHRGYIFMKAIKAGWYRTVVYMGDVEMIPVLTFTCSPSVIEDFRSGKRPLCAPSKGYTDILMKALVEQAKLPVQVARNYIRDSYEKTLNGSHSCNRKYPIGGEQSAFYIPKISLFSICFSFPKLWAASKFKLEVTPAVLLSSLLSFKTEAEMEVDNGTERSLSINNDDATPKHRRVGLIYDERMCKHYAPDEDHPECPDRIRVIWDSLNSSGLAKRCVILDAKDAEDKHLALVHTKHHIDLVKNISSKYSSSKRKRLASKFNSIYFNEGSSEAAYLAAGSVIEVADQVAKGELDSAFAIVRPPGHHAEENEPMGFCLYNNVAIATSYLLNERIDLGIKKILIVDWDVHHGNGTQNMFYNDPRVLFFSVHRFDYGTFYPAGHDGSYIMTGDGPGAGYNINVPWENGRCGDADYIAVWDQILVPVAKDFNPDMIIVSAGFDAAIGDPLGGCRLSPYGYSVLLHKLMEFAGGRIVMALEGGYNLKSIANSAHACVEVLLEGKPIDGSLEAYPFESSWRVIQEVRQHLKTYWPALAAELPGKVINKTSPVVISSSDSEDEHENIPSQEVQNIDDVTQHLMNLKVEDGQEREATSVSSSWRSDLSKVYVWLEQFNDVLLQENVSNYDMSQPLFDLSALHAIQTEKSFSAEPVKRGWYHNVVYLGKENDIPILTMTCTLSHVNDFISGKFPINPPCKEYANTLVKGLVEGKQLSENKAIAYIQEASTKPLV</sequence>
<dbReference type="InterPro" id="IPR046848">
    <property type="entry name" value="E_motif"/>
</dbReference>
<comment type="subcellular location">
    <subcellularLocation>
        <location evidence="2">Nucleus</location>
    </subcellularLocation>
</comment>
<dbReference type="Proteomes" id="UP000325081">
    <property type="component" value="Unassembled WGS sequence"/>
</dbReference>
<dbReference type="PRINTS" id="PR01270">
    <property type="entry name" value="HDASUPER"/>
</dbReference>
<dbReference type="EC" id="3.5.1.98" evidence="5"/>